<dbReference type="InterPro" id="IPR001387">
    <property type="entry name" value="Cro/C1-type_HTH"/>
</dbReference>
<keyword evidence="5" id="KW-1185">Reference proteome</keyword>
<dbReference type="SUPFAM" id="SSF47413">
    <property type="entry name" value="lambda repressor-like DNA-binding domains"/>
    <property type="match status" value="1"/>
</dbReference>
<dbReference type="RefSeq" id="WP_023178136.1">
    <property type="nucleotide sequence ID" value="NZ_WNJQ01000016.1"/>
</dbReference>
<dbReference type="PANTHER" id="PTHR46558:SF13">
    <property type="entry name" value="HTH-TYPE TRANSCRIPTIONAL REGULATOR IMMR"/>
    <property type="match status" value="1"/>
</dbReference>
<dbReference type="SMART" id="SM00530">
    <property type="entry name" value="HTH_XRE"/>
    <property type="match status" value="1"/>
</dbReference>
<comment type="caution">
    <text evidence="4">The sequence shown here is derived from an EMBL/GenBank/DDBJ whole genome shotgun (WGS) entry which is preliminary data.</text>
</comment>
<keyword evidence="1" id="KW-0238">DNA-binding</keyword>
<name>A0ABR7THE6_9LACT</name>
<evidence type="ECO:0000256" key="2">
    <source>
        <dbReference type="SAM" id="Phobius"/>
    </source>
</evidence>
<evidence type="ECO:0000313" key="4">
    <source>
        <dbReference type="EMBL" id="MBC9826311.1"/>
    </source>
</evidence>
<dbReference type="Pfam" id="PF01381">
    <property type="entry name" value="HTH_3"/>
    <property type="match status" value="1"/>
</dbReference>
<dbReference type="PROSITE" id="PS50943">
    <property type="entry name" value="HTH_CROC1"/>
    <property type="match status" value="1"/>
</dbReference>
<feature type="domain" description="HTH cro/C1-type" evidence="3">
    <location>
        <begin position="7"/>
        <end position="61"/>
    </location>
</feature>
<feature type="transmembrane region" description="Helical" evidence="2">
    <location>
        <begin position="86"/>
        <end position="104"/>
    </location>
</feature>
<dbReference type="CDD" id="cd00093">
    <property type="entry name" value="HTH_XRE"/>
    <property type="match status" value="1"/>
</dbReference>
<dbReference type="Proteomes" id="UP000638836">
    <property type="component" value="Unassembled WGS sequence"/>
</dbReference>
<keyword evidence="2" id="KW-0812">Transmembrane</keyword>
<sequence>MELAERLKYEREERKLSQSFVAKELNISRQLLSKWELGKSIPDLEMIQLLSEFYNFSIDELLNKTPPEKTTSSILETISKMEPEDIIELLILGFGLPLILFAVFF</sequence>
<protein>
    <submittedName>
        <fullName evidence="4">Helix-turn-helix domain-containing protein</fullName>
    </submittedName>
</protein>
<keyword evidence="2" id="KW-0472">Membrane</keyword>
<keyword evidence="2" id="KW-1133">Transmembrane helix</keyword>
<evidence type="ECO:0000256" key="1">
    <source>
        <dbReference type="ARBA" id="ARBA00023125"/>
    </source>
</evidence>
<gene>
    <name evidence="4" type="ORF">GLO26_11000</name>
</gene>
<reference evidence="4 5" key="1">
    <citation type="journal article" date="2020" name="Microorganisms">
        <title>New Insight into Antimicrobial Compounds from Food and Marine-Sourced Carnobacterium Species through Phenotype and Genome Analyses.</title>
        <authorList>
            <person name="Begrem S."/>
            <person name="Ivaniuk F."/>
            <person name="Gigout-Chevalier F."/>
            <person name="Kolypczuk L."/>
            <person name="Bonnetot S."/>
            <person name="Leroi F."/>
            <person name="Grovel O."/>
            <person name="Delbarre-Ladrat C."/>
            <person name="Passerini D."/>
        </authorList>
    </citation>
    <scope>NUCLEOTIDE SEQUENCE [LARGE SCALE GENOMIC DNA]</scope>
    <source>
        <strain evidence="4 5">MIP2551</strain>
    </source>
</reference>
<dbReference type="EMBL" id="WNJQ01000016">
    <property type="protein sequence ID" value="MBC9826311.1"/>
    <property type="molecule type" value="Genomic_DNA"/>
</dbReference>
<dbReference type="Gene3D" id="1.10.260.40">
    <property type="entry name" value="lambda repressor-like DNA-binding domains"/>
    <property type="match status" value="1"/>
</dbReference>
<dbReference type="PANTHER" id="PTHR46558">
    <property type="entry name" value="TRACRIPTIONAL REGULATORY PROTEIN-RELATED-RELATED"/>
    <property type="match status" value="1"/>
</dbReference>
<accession>A0ABR7THE6</accession>
<organism evidence="4 5">
    <name type="scientific">Carnobacterium inhibens</name>
    <dbReference type="NCBI Taxonomy" id="147709"/>
    <lineage>
        <taxon>Bacteria</taxon>
        <taxon>Bacillati</taxon>
        <taxon>Bacillota</taxon>
        <taxon>Bacilli</taxon>
        <taxon>Lactobacillales</taxon>
        <taxon>Carnobacteriaceae</taxon>
        <taxon>Carnobacterium</taxon>
    </lineage>
</organism>
<evidence type="ECO:0000259" key="3">
    <source>
        <dbReference type="PROSITE" id="PS50943"/>
    </source>
</evidence>
<proteinExistence type="predicted"/>
<evidence type="ECO:0000313" key="5">
    <source>
        <dbReference type="Proteomes" id="UP000638836"/>
    </source>
</evidence>
<dbReference type="InterPro" id="IPR010982">
    <property type="entry name" value="Lambda_DNA-bd_dom_sf"/>
</dbReference>